<dbReference type="Pfam" id="PF13545">
    <property type="entry name" value="HTH_Crp_2"/>
    <property type="match status" value="1"/>
</dbReference>
<dbReference type="RefSeq" id="WP_286661928.1">
    <property type="nucleotide sequence ID" value="NZ_JASZYV010000004.1"/>
</dbReference>
<gene>
    <name evidence="5" type="ORF">QTH91_20175</name>
</gene>
<evidence type="ECO:0000313" key="6">
    <source>
        <dbReference type="Proteomes" id="UP001174908"/>
    </source>
</evidence>
<dbReference type="InterPro" id="IPR014710">
    <property type="entry name" value="RmlC-like_jellyroll"/>
</dbReference>
<keyword evidence="6" id="KW-1185">Reference proteome</keyword>
<dbReference type="InterPro" id="IPR000595">
    <property type="entry name" value="cNMP-bd_dom"/>
</dbReference>
<evidence type="ECO:0000259" key="4">
    <source>
        <dbReference type="PROSITE" id="PS51063"/>
    </source>
</evidence>
<dbReference type="PANTHER" id="PTHR24567">
    <property type="entry name" value="CRP FAMILY TRANSCRIPTIONAL REGULATORY PROTEIN"/>
    <property type="match status" value="1"/>
</dbReference>
<proteinExistence type="predicted"/>
<organism evidence="5 6">
    <name type="scientific">Variovorax dokdonensis</name>
    <dbReference type="NCBI Taxonomy" id="344883"/>
    <lineage>
        <taxon>Bacteria</taxon>
        <taxon>Pseudomonadati</taxon>
        <taxon>Pseudomonadota</taxon>
        <taxon>Betaproteobacteria</taxon>
        <taxon>Burkholderiales</taxon>
        <taxon>Comamonadaceae</taxon>
        <taxon>Variovorax</taxon>
    </lineage>
</organism>
<dbReference type="InterPro" id="IPR036388">
    <property type="entry name" value="WH-like_DNA-bd_sf"/>
</dbReference>
<sequence length="250" mass="27863">MLTSKVLRNRTTELSDAERDTLECALSQTRTFAAGQLVVRQGPPVDVSTLLIEGLMSRHVDAPDGRRHLVAVHVPGDFVDLHAFPLKRLDHDVGALTPVKVAIFTHASLERLQKDDATLMRRLWFLTLLDAAMHRQWIYRLASLNAIERVSHFLCEMNARLLAIGSSDGSEFSLPITQADIGQVCGLTNVHVNRVLRELREAELCHVRGSRVRILNLSELVKKAYFDPAYLYLAPSIAARAAGRSGETHD</sequence>
<evidence type="ECO:0000313" key="5">
    <source>
        <dbReference type="EMBL" id="MDM0046820.1"/>
    </source>
</evidence>
<name>A0ABT7NG61_9BURK</name>
<dbReference type="SUPFAM" id="SSF51206">
    <property type="entry name" value="cAMP-binding domain-like"/>
    <property type="match status" value="1"/>
</dbReference>
<evidence type="ECO:0000256" key="3">
    <source>
        <dbReference type="ARBA" id="ARBA00023163"/>
    </source>
</evidence>
<dbReference type="InterPro" id="IPR012318">
    <property type="entry name" value="HTH_CRP"/>
</dbReference>
<keyword evidence="3" id="KW-0804">Transcription</keyword>
<dbReference type="InterPro" id="IPR018490">
    <property type="entry name" value="cNMP-bd_dom_sf"/>
</dbReference>
<dbReference type="InterPro" id="IPR036390">
    <property type="entry name" value="WH_DNA-bd_sf"/>
</dbReference>
<keyword evidence="1" id="KW-0805">Transcription regulation</keyword>
<comment type="caution">
    <text evidence="5">The sequence shown here is derived from an EMBL/GenBank/DDBJ whole genome shotgun (WGS) entry which is preliminary data.</text>
</comment>
<dbReference type="PANTHER" id="PTHR24567:SF68">
    <property type="entry name" value="DNA-BINDING TRANSCRIPTIONAL DUAL REGULATOR CRP"/>
    <property type="match status" value="1"/>
</dbReference>
<dbReference type="EMBL" id="JASZYV010000004">
    <property type="protein sequence ID" value="MDM0046820.1"/>
    <property type="molecule type" value="Genomic_DNA"/>
</dbReference>
<dbReference type="Gene3D" id="2.60.120.10">
    <property type="entry name" value="Jelly Rolls"/>
    <property type="match status" value="1"/>
</dbReference>
<dbReference type="CDD" id="cd00038">
    <property type="entry name" value="CAP_ED"/>
    <property type="match status" value="1"/>
</dbReference>
<keyword evidence="2" id="KW-0238">DNA-binding</keyword>
<accession>A0ABT7NG61</accession>
<feature type="domain" description="HTH crp-type" evidence="4">
    <location>
        <begin position="144"/>
        <end position="218"/>
    </location>
</feature>
<dbReference type="Gene3D" id="1.10.10.10">
    <property type="entry name" value="Winged helix-like DNA-binding domain superfamily/Winged helix DNA-binding domain"/>
    <property type="match status" value="1"/>
</dbReference>
<dbReference type="Pfam" id="PF00027">
    <property type="entry name" value="cNMP_binding"/>
    <property type="match status" value="1"/>
</dbReference>
<dbReference type="SMART" id="SM00419">
    <property type="entry name" value="HTH_CRP"/>
    <property type="match status" value="1"/>
</dbReference>
<dbReference type="InterPro" id="IPR050397">
    <property type="entry name" value="Env_Response_Regulators"/>
</dbReference>
<dbReference type="SUPFAM" id="SSF46785">
    <property type="entry name" value="Winged helix' DNA-binding domain"/>
    <property type="match status" value="1"/>
</dbReference>
<protein>
    <submittedName>
        <fullName evidence="5">Crp/Fnr family transcriptional regulator</fullName>
    </submittedName>
</protein>
<evidence type="ECO:0000256" key="2">
    <source>
        <dbReference type="ARBA" id="ARBA00023125"/>
    </source>
</evidence>
<reference evidence="5" key="1">
    <citation type="submission" date="2023-06" db="EMBL/GenBank/DDBJ databases">
        <authorList>
            <person name="Jiang Y."/>
            <person name="Liu Q."/>
        </authorList>
    </citation>
    <scope>NUCLEOTIDE SEQUENCE</scope>
    <source>
        <strain evidence="5">CGMCC 1.12089</strain>
    </source>
</reference>
<dbReference type="Proteomes" id="UP001174908">
    <property type="component" value="Unassembled WGS sequence"/>
</dbReference>
<dbReference type="PROSITE" id="PS51063">
    <property type="entry name" value="HTH_CRP_2"/>
    <property type="match status" value="1"/>
</dbReference>
<evidence type="ECO:0000256" key="1">
    <source>
        <dbReference type="ARBA" id="ARBA00023015"/>
    </source>
</evidence>